<evidence type="ECO:0000256" key="2">
    <source>
        <dbReference type="ARBA" id="ARBA00022676"/>
    </source>
</evidence>
<dbReference type="InterPro" id="IPR002213">
    <property type="entry name" value="UDP_glucos_trans"/>
</dbReference>
<dbReference type="PANTHER" id="PTHR11926">
    <property type="entry name" value="GLUCOSYL/GLUCURONOSYL TRANSFERASES"/>
    <property type="match status" value="1"/>
</dbReference>
<keyword evidence="3 4" id="KW-0808">Transferase</keyword>
<dbReference type="Gene3D" id="3.40.50.2000">
    <property type="entry name" value="Glycogen Phosphorylase B"/>
    <property type="match status" value="2"/>
</dbReference>
<keyword evidence="2" id="KW-0328">Glycosyltransferase</keyword>
<sequence length="455" mass="51008">MLQLSKLLYSRGFHVTFVNTEHNHRRLLETRGSAFFDSLPLGFEFESIPDGLPDDVGATRDIPALCDSLSKNSTAPFRELVNRLNERTPPVSCVVSDGVMAFTLEVADELGIPDVLFWTPSACGVLAYVNYQLLAQRGLVPLKDSSDLKSGYLDTTVDFITGLNKNIRLKDLPSFIRTTDTNNIMFNFLSKEASKIRKASALLINTFDDLEHDALAALSPLTPNLFTVGPVNLLTPHITQNKRVLENINANLWAEQSEWAGWLDSREPNSVLYVSFGSLTVMTPDQLTEFAWGLAMSGVPFLWVIRPDLVSENPTAGFSKFMEETKDRGMLIGWCNQEQVLQHPSIGGFLSHVGWNSMLESLSNGVPMICWPFFAEQQTNCFYACEEWGVGMETDSEVKREEVEKLVREAMGGEKGKEMKRKAMEWRLKAEEATQPGGPSFRNVERLIQVLLQKK</sequence>
<reference evidence="4" key="1">
    <citation type="journal article" date="2012" name="BMC Genomics">
        <title>Phylogenomic analysis of UDP glycosyltransferase 1 multigene family in Linum usitatissimum identified genes with varied expression patterns.</title>
        <authorList>
            <person name="Barvkar V.T."/>
            <person name="Pardeshi V.C."/>
            <person name="Kale S.M."/>
            <person name="Kadoo N.Y."/>
            <person name="Gupta V.S."/>
        </authorList>
    </citation>
    <scope>NUCLEOTIDE SEQUENCE</scope>
</reference>
<name>I2BHA5_LINUS</name>
<dbReference type="AlphaFoldDB" id="I2BHA5"/>
<accession>I2BHA5</accession>
<proteinExistence type="inferred from homology"/>
<dbReference type="CDD" id="cd03784">
    <property type="entry name" value="GT1_Gtf-like"/>
    <property type="match status" value="1"/>
</dbReference>
<protein>
    <submittedName>
        <fullName evidence="4">UDP-glycosyltransferase 1</fullName>
    </submittedName>
</protein>
<dbReference type="GO" id="GO:0080044">
    <property type="term" value="F:quercetin 7-O-glucosyltransferase activity"/>
    <property type="evidence" value="ECO:0007669"/>
    <property type="project" value="TreeGrafter"/>
</dbReference>
<dbReference type="Pfam" id="PF00201">
    <property type="entry name" value="UDPGT"/>
    <property type="match status" value="1"/>
</dbReference>
<dbReference type="FunFam" id="3.40.50.2000:FF:000027">
    <property type="entry name" value="Glycosyltransferase"/>
    <property type="match status" value="1"/>
</dbReference>
<evidence type="ECO:0000313" key="4">
    <source>
        <dbReference type="EMBL" id="AFJ53001.1"/>
    </source>
</evidence>
<dbReference type="SUPFAM" id="SSF53756">
    <property type="entry name" value="UDP-Glycosyltransferase/glycogen phosphorylase"/>
    <property type="match status" value="1"/>
</dbReference>
<dbReference type="GO" id="GO:0080043">
    <property type="term" value="F:quercetin 3-O-glucosyltransferase activity"/>
    <property type="evidence" value="ECO:0007669"/>
    <property type="project" value="TreeGrafter"/>
</dbReference>
<organism evidence="4">
    <name type="scientific">Linum usitatissimum</name>
    <name type="common">Flax</name>
    <name type="synonym">Linum humile</name>
    <dbReference type="NCBI Taxonomy" id="4006"/>
    <lineage>
        <taxon>Eukaryota</taxon>
        <taxon>Viridiplantae</taxon>
        <taxon>Streptophyta</taxon>
        <taxon>Embryophyta</taxon>
        <taxon>Tracheophyta</taxon>
        <taxon>Spermatophyta</taxon>
        <taxon>Magnoliopsida</taxon>
        <taxon>eudicotyledons</taxon>
        <taxon>Gunneridae</taxon>
        <taxon>Pentapetalae</taxon>
        <taxon>rosids</taxon>
        <taxon>fabids</taxon>
        <taxon>Malpighiales</taxon>
        <taxon>Linaceae</taxon>
        <taxon>Linum</taxon>
    </lineage>
</organism>
<evidence type="ECO:0000256" key="1">
    <source>
        <dbReference type="ARBA" id="ARBA00009995"/>
    </source>
</evidence>
<evidence type="ECO:0000256" key="3">
    <source>
        <dbReference type="ARBA" id="ARBA00022679"/>
    </source>
</evidence>
<comment type="similarity">
    <text evidence="1">Belongs to the UDP-glycosyltransferase family.</text>
</comment>
<dbReference type="FunFam" id="3.40.50.2000:FF:000065">
    <property type="entry name" value="Glycosyltransferase"/>
    <property type="match status" value="1"/>
</dbReference>
<gene>
    <name evidence="4" type="primary">UGT85R1</name>
</gene>
<dbReference type="EMBL" id="JN088374">
    <property type="protein sequence ID" value="AFJ53001.1"/>
    <property type="molecule type" value="Genomic_DNA"/>
</dbReference>
<dbReference type="PANTHER" id="PTHR11926:SF774">
    <property type="entry name" value="UDP-GLYCOSYLTRANSFERASE 85A1-RELATED"/>
    <property type="match status" value="1"/>
</dbReference>